<name>A0A0B1PAS0_UNCNE</name>
<sequence>MTLQKLYEDFLMMLDASYLAEDVSLHYITTLSSIHGASAVLKNLKNPDFKIKSQEFIDVVEGPSSLALIVDTKLEFLNGGGPYLPTLDKNFITDRTVNLPIIHFISFNTALKIKKIRLNWDQGSLLKLVDIIGKTGRNWPINNGLDQIKLISSSAAPTKTMNNSTTLHAHENGMYRSNAINPTKDPHASLHLFSEDERITHGTPSIVIAARSSAKPPQRDFKELFGDLDLEPESPGNREISFRNRLKKPANSNAIAKNFGPSRLFDRDEAPTYSPEKSKNPAKFKHFEFSDGAPNEENVSSRIPSKTLKHEDHWSFDDFVTPQKIIPSKTLRANEIRHWGTSDDEVMDSPERIKKVDRPRKEIEAHFDLTEDISYQEHYAPIISRCRGQAHSNGLGLYRELFDKQDGSTMEVHETNIPSHANVKDRQKDFEAHFTMSDKSPSFTPTEKKSLDKAKAVRMMDSNWSSYDHSPTLKENIPSTAFSSHNGGSGRPLAESTNIVNNRLDVRNGIKTDGDGMGGRKGMTRSWDIGDDSNGDQDEINKPSNNRASQQLGRSQNSAGDFWAF</sequence>
<feature type="region of interest" description="Disordered" evidence="1">
    <location>
        <begin position="510"/>
        <end position="565"/>
    </location>
</feature>
<evidence type="ECO:0000313" key="2">
    <source>
        <dbReference type="EMBL" id="KHJ34445.1"/>
    </source>
</evidence>
<feature type="compositionally biased region" description="Acidic residues" evidence="1">
    <location>
        <begin position="529"/>
        <end position="538"/>
    </location>
</feature>
<feature type="region of interest" description="Disordered" evidence="1">
    <location>
        <begin position="253"/>
        <end position="280"/>
    </location>
</feature>
<dbReference type="AlphaFoldDB" id="A0A0B1PAS0"/>
<evidence type="ECO:0000313" key="3">
    <source>
        <dbReference type="Proteomes" id="UP000030854"/>
    </source>
</evidence>
<dbReference type="STRING" id="52586.A0A0B1PAS0"/>
<feature type="compositionally biased region" description="Polar residues" evidence="1">
    <location>
        <begin position="542"/>
        <end position="559"/>
    </location>
</feature>
<dbReference type="OMA" id="GKTGRNW"/>
<proteinExistence type="predicted"/>
<comment type="caution">
    <text evidence="2">The sequence shown here is derived from an EMBL/GenBank/DDBJ whole genome shotgun (WGS) entry which is preliminary data.</text>
</comment>
<dbReference type="EMBL" id="JNVN01000869">
    <property type="protein sequence ID" value="KHJ34445.1"/>
    <property type="molecule type" value="Genomic_DNA"/>
</dbReference>
<keyword evidence="3" id="KW-1185">Reference proteome</keyword>
<gene>
    <name evidence="2" type="ORF">EV44_g5526</name>
</gene>
<reference evidence="2 3" key="1">
    <citation type="journal article" date="2014" name="BMC Genomics">
        <title>Adaptive genomic structural variation in the grape powdery mildew pathogen, Erysiphe necator.</title>
        <authorList>
            <person name="Jones L."/>
            <person name="Riaz S."/>
            <person name="Morales-Cruz A."/>
            <person name="Amrine K.C."/>
            <person name="McGuire B."/>
            <person name="Gubler W.D."/>
            <person name="Walker M.A."/>
            <person name="Cantu D."/>
        </authorList>
    </citation>
    <scope>NUCLEOTIDE SEQUENCE [LARGE SCALE GENOMIC DNA]</scope>
    <source>
        <strain evidence="3">c</strain>
    </source>
</reference>
<protein>
    <submittedName>
        <fullName evidence="2">Putative ntf2-like protein</fullName>
    </submittedName>
</protein>
<dbReference type="Proteomes" id="UP000030854">
    <property type="component" value="Unassembled WGS sequence"/>
</dbReference>
<evidence type="ECO:0000256" key="1">
    <source>
        <dbReference type="SAM" id="MobiDB-lite"/>
    </source>
</evidence>
<dbReference type="HOGENOM" id="CLU_017360_0_0_1"/>
<accession>A0A0B1PAS0</accession>
<organism evidence="2 3">
    <name type="scientific">Uncinula necator</name>
    <name type="common">Grape powdery mildew</name>
    <dbReference type="NCBI Taxonomy" id="52586"/>
    <lineage>
        <taxon>Eukaryota</taxon>
        <taxon>Fungi</taxon>
        <taxon>Dikarya</taxon>
        <taxon>Ascomycota</taxon>
        <taxon>Pezizomycotina</taxon>
        <taxon>Leotiomycetes</taxon>
        <taxon>Erysiphales</taxon>
        <taxon>Erysiphaceae</taxon>
        <taxon>Erysiphe</taxon>
    </lineage>
</organism>